<name>A0ABR2JQQ2_9EUKA</name>
<accession>A0ABR2JQQ2</accession>
<evidence type="ECO:0000313" key="10">
    <source>
        <dbReference type="EMBL" id="KAK8881123.1"/>
    </source>
</evidence>
<evidence type="ECO:0000256" key="7">
    <source>
        <dbReference type="ARBA" id="ARBA00038298"/>
    </source>
</evidence>
<keyword evidence="3 8" id="KW-0812">Transmembrane</keyword>
<dbReference type="EMBL" id="JAPFFF010000010">
    <property type="protein sequence ID" value="KAK8881123.1"/>
    <property type="molecule type" value="Genomic_DNA"/>
</dbReference>
<evidence type="ECO:0000256" key="6">
    <source>
        <dbReference type="ARBA" id="ARBA00023315"/>
    </source>
</evidence>
<evidence type="ECO:0000256" key="4">
    <source>
        <dbReference type="ARBA" id="ARBA00022989"/>
    </source>
</evidence>
<feature type="domain" description="Palmitoyltransferase DHHC" evidence="9">
    <location>
        <begin position="35"/>
        <end position="161"/>
    </location>
</feature>
<evidence type="ECO:0000256" key="2">
    <source>
        <dbReference type="ARBA" id="ARBA00022679"/>
    </source>
</evidence>
<evidence type="ECO:0000256" key="8">
    <source>
        <dbReference type="RuleBase" id="RU079119"/>
    </source>
</evidence>
<sequence>MSTLKYFAKSCDPPGFATDEPDVEIIENEANIDPNRYYCKHCKIYVPIRASHCSKCKKCIIRRDHHCPWTDCCIGRDNHVVFFLFTSFELFSQSIPCFEVIYNFFRYIFYSEDHHNLLLMVFIYLQVIAASTFGTVKTYEMFIECVSGIIRNLTTWERVRWSHITYLKDFPLGCSPFDKGLIGNIVEFLTMKKKKMKWEIKPPDISLFSNELQRLKENNGEISA</sequence>
<evidence type="ECO:0000313" key="11">
    <source>
        <dbReference type="Proteomes" id="UP001470230"/>
    </source>
</evidence>
<evidence type="ECO:0000256" key="1">
    <source>
        <dbReference type="ARBA" id="ARBA00004141"/>
    </source>
</evidence>
<keyword evidence="5 8" id="KW-0472">Membrane</keyword>
<reference evidence="10 11" key="1">
    <citation type="submission" date="2024-04" db="EMBL/GenBank/DDBJ databases">
        <title>Tritrichomonas musculus Genome.</title>
        <authorList>
            <person name="Alves-Ferreira E."/>
            <person name="Grigg M."/>
            <person name="Lorenzi H."/>
            <person name="Galac M."/>
        </authorList>
    </citation>
    <scope>NUCLEOTIDE SEQUENCE [LARGE SCALE GENOMIC DNA]</scope>
    <source>
        <strain evidence="10 11">EAF2021</strain>
    </source>
</reference>
<keyword evidence="11" id="KW-1185">Reference proteome</keyword>
<dbReference type="PANTHER" id="PTHR22883">
    <property type="entry name" value="ZINC FINGER DHHC DOMAIN CONTAINING PROTEIN"/>
    <property type="match status" value="1"/>
</dbReference>
<comment type="catalytic activity">
    <reaction evidence="8">
        <text>L-cysteinyl-[protein] + hexadecanoyl-CoA = S-hexadecanoyl-L-cysteinyl-[protein] + CoA</text>
        <dbReference type="Rhea" id="RHEA:36683"/>
        <dbReference type="Rhea" id="RHEA-COMP:10131"/>
        <dbReference type="Rhea" id="RHEA-COMP:11032"/>
        <dbReference type="ChEBI" id="CHEBI:29950"/>
        <dbReference type="ChEBI" id="CHEBI:57287"/>
        <dbReference type="ChEBI" id="CHEBI:57379"/>
        <dbReference type="ChEBI" id="CHEBI:74151"/>
        <dbReference type="EC" id="2.3.1.225"/>
    </reaction>
</comment>
<proteinExistence type="inferred from homology"/>
<dbReference type="Proteomes" id="UP001470230">
    <property type="component" value="Unassembled WGS sequence"/>
</dbReference>
<evidence type="ECO:0000256" key="5">
    <source>
        <dbReference type="ARBA" id="ARBA00023136"/>
    </source>
</evidence>
<gene>
    <name evidence="10" type="ORF">M9Y10_003852</name>
</gene>
<comment type="similarity">
    <text evidence="7">Belongs to the DHHC palmitoyltransferase family. PFA5 subfamily.</text>
</comment>
<comment type="caution">
    <text evidence="10">The sequence shown here is derived from an EMBL/GenBank/DDBJ whole genome shotgun (WGS) entry which is preliminary data.</text>
</comment>
<dbReference type="EC" id="2.3.1.225" evidence="8"/>
<dbReference type="InterPro" id="IPR001594">
    <property type="entry name" value="Palmitoyltrfase_DHHC"/>
</dbReference>
<keyword evidence="6 8" id="KW-0012">Acyltransferase</keyword>
<keyword evidence="4 8" id="KW-1133">Transmembrane helix</keyword>
<dbReference type="InterPro" id="IPR039859">
    <property type="entry name" value="PFA4/ZDH16/20/ERF2-like"/>
</dbReference>
<dbReference type="Pfam" id="PF01529">
    <property type="entry name" value="DHHC"/>
    <property type="match status" value="1"/>
</dbReference>
<dbReference type="PROSITE" id="PS50216">
    <property type="entry name" value="DHHC"/>
    <property type="match status" value="1"/>
</dbReference>
<comment type="domain">
    <text evidence="8">The DHHC domain is required for palmitoyltransferase activity.</text>
</comment>
<evidence type="ECO:0000259" key="9">
    <source>
        <dbReference type="Pfam" id="PF01529"/>
    </source>
</evidence>
<feature type="transmembrane region" description="Helical" evidence="8">
    <location>
        <begin position="80"/>
        <end position="105"/>
    </location>
</feature>
<feature type="transmembrane region" description="Helical" evidence="8">
    <location>
        <begin position="117"/>
        <end position="136"/>
    </location>
</feature>
<keyword evidence="2 8" id="KW-0808">Transferase</keyword>
<protein>
    <recommendedName>
        <fullName evidence="8">Palmitoyltransferase</fullName>
        <ecNumber evidence="8">2.3.1.225</ecNumber>
    </recommendedName>
</protein>
<comment type="subcellular location">
    <subcellularLocation>
        <location evidence="1">Membrane</location>
        <topology evidence="1">Multi-pass membrane protein</topology>
    </subcellularLocation>
</comment>
<evidence type="ECO:0000256" key="3">
    <source>
        <dbReference type="ARBA" id="ARBA00022692"/>
    </source>
</evidence>
<dbReference type="PANTHER" id="PTHR22883:SF23">
    <property type="entry name" value="PALMITOYLTRANSFERASE ZDHHC6"/>
    <property type="match status" value="1"/>
</dbReference>
<organism evidence="10 11">
    <name type="scientific">Tritrichomonas musculus</name>
    <dbReference type="NCBI Taxonomy" id="1915356"/>
    <lineage>
        <taxon>Eukaryota</taxon>
        <taxon>Metamonada</taxon>
        <taxon>Parabasalia</taxon>
        <taxon>Tritrichomonadida</taxon>
        <taxon>Tritrichomonadidae</taxon>
        <taxon>Tritrichomonas</taxon>
    </lineage>
</organism>